<keyword evidence="2" id="KW-1185">Reference proteome</keyword>
<evidence type="ECO:0000313" key="2">
    <source>
        <dbReference type="Proteomes" id="UP000070133"/>
    </source>
</evidence>
<gene>
    <name evidence="1" type="ORF">AC578_5778</name>
</gene>
<protein>
    <submittedName>
        <fullName evidence="1">Uncharacterized protein</fullName>
    </submittedName>
</protein>
<proteinExistence type="predicted"/>
<sequence>MYDKHDPRLTWIYEDKTWDRRNQCYRTMSTAFARLARGSATVLRLPQDYHNPPMTGMFGQQEIPALGAYTDVVQLFKIFQDPQASNSVAPGQYLIPSSLWRTRQDVVQRNMWETERLLKTFEARDSFCWE</sequence>
<dbReference type="Proteomes" id="UP000070133">
    <property type="component" value="Unassembled WGS sequence"/>
</dbReference>
<comment type="caution">
    <text evidence="1">The sequence shown here is derived from an EMBL/GenBank/DDBJ whole genome shotgun (WGS) entry which is preliminary data.</text>
</comment>
<accession>A0A139H579</accession>
<reference evidence="1 2" key="1">
    <citation type="submission" date="2015-07" db="EMBL/GenBank/DDBJ databases">
        <title>Comparative genomics of the Sigatoka disease complex on banana suggests a link between parallel evolutionary changes in Pseudocercospora fijiensis and Pseudocercospora eumusae and increased virulence on the banana host.</title>
        <authorList>
            <person name="Chang T.-C."/>
            <person name="Salvucci A."/>
            <person name="Crous P.W."/>
            <person name="Stergiopoulos I."/>
        </authorList>
    </citation>
    <scope>NUCLEOTIDE SEQUENCE [LARGE SCALE GENOMIC DNA]</scope>
    <source>
        <strain evidence="1 2">CBS 114824</strain>
    </source>
</reference>
<name>A0A139H579_9PEZI</name>
<dbReference type="OrthoDB" id="3772508at2759"/>
<dbReference type="EMBL" id="LFZN01000138">
    <property type="protein sequence ID" value="KXS97594.1"/>
    <property type="molecule type" value="Genomic_DNA"/>
</dbReference>
<organism evidence="1 2">
    <name type="scientific">Pseudocercospora eumusae</name>
    <dbReference type="NCBI Taxonomy" id="321146"/>
    <lineage>
        <taxon>Eukaryota</taxon>
        <taxon>Fungi</taxon>
        <taxon>Dikarya</taxon>
        <taxon>Ascomycota</taxon>
        <taxon>Pezizomycotina</taxon>
        <taxon>Dothideomycetes</taxon>
        <taxon>Dothideomycetidae</taxon>
        <taxon>Mycosphaerellales</taxon>
        <taxon>Mycosphaerellaceae</taxon>
        <taxon>Pseudocercospora</taxon>
    </lineage>
</organism>
<evidence type="ECO:0000313" key="1">
    <source>
        <dbReference type="EMBL" id="KXS97594.1"/>
    </source>
</evidence>
<dbReference type="AlphaFoldDB" id="A0A139H579"/>